<keyword evidence="6" id="KW-1185">Reference proteome</keyword>
<accession>A0A1L0CXK3</accession>
<evidence type="ECO:0000313" key="6">
    <source>
        <dbReference type="Proteomes" id="UP000183365"/>
    </source>
</evidence>
<dbReference type="InterPro" id="IPR023175">
    <property type="entry name" value="Vta1/CALS_N_sf"/>
</dbReference>
<sequence length="321" mass="37347">MSNIKRLIKESLDLSSNESLMLLSYYHDLRLVETLLGVNYENKTLISNLMDHIEKIKPEISEIEDINRVKIFIKYLIVMFKNNIELSRQYLSSSSSLNPDDEKNNVIQSIWLNIDLLETFEQSFTDQYIQSNEELQELVNKLESQQKIKSLKMLLKKVLTFVPDFDQQDDELLQKQLESYDENQQSDEPQTNKNVSSNEEDAPDFESDEDVSKTNHDVNELNLPEIPESSTQECDEDLKLNDIALSRKTAIEKQEESDSSDYNTSEISEIVTSQETIDKMVKLAKIGIQCIQYEDFTVAKDNFENLIHILKEELKKIENQN</sequence>
<dbReference type="AlphaFoldDB" id="A0A1L0CXK3"/>
<protein>
    <submittedName>
        <fullName evidence="5">Uncharacterized protein</fullName>
    </submittedName>
</protein>
<feature type="region of interest" description="Disordered" evidence="4">
    <location>
        <begin position="180"/>
        <end position="234"/>
    </location>
</feature>
<feature type="coiled-coil region" evidence="3">
    <location>
        <begin position="125"/>
        <end position="152"/>
    </location>
</feature>
<keyword evidence="2" id="KW-0472">Membrane</keyword>
<feature type="compositionally biased region" description="Basic and acidic residues" evidence="4">
    <location>
        <begin position="210"/>
        <end position="219"/>
    </location>
</feature>
<name>A0A1L0CXK3_9ASCO</name>
<dbReference type="Gene3D" id="1.25.40.270">
    <property type="entry name" value="Vacuolar protein sorting-associated protein vta1"/>
    <property type="match status" value="1"/>
</dbReference>
<comment type="subcellular location">
    <subcellularLocation>
        <location evidence="1">Endomembrane system</location>
    </subcellularLocation>
</comment>
<feature type="compositionally biased region" description="Polar residues" evidence="4">
    <location>
        <begin position="186"/>
        <end position="197"/>
    </location>
</feature>
<proteinExistence type="predicted"/>
<evidence type="ECO:0000313" key="5">
    <source>
        <dbReference type="EMBL" id="SGZ39559.1"/>
    </source>
</evidence>
<evidence type="ECO:0000256" key="2">
    <source>
        <dbReference type="ARBA" id="ARBA00023136"/>
    </source>
</evidence>
<gene>
    <name evidence="5" type="ORF">HGUI_01759</name>
</gene>
<dbReference type="EMBL" id="FQNF01000026">
    <property type="protein sequence ID" value="SGZ39559.1"/>
    <property type="molecule type" value="Genomic_DNA"/>
</dbReference>
<evidence type="ECO:0000256" key="4">
    <source>
        <dbReference type="SAM" id="MobiDB-lite"/>
    </source>
</evidence>
<dbReference type="OrthoDB" id="3972756at2759"/>
<reference evidence="6" key="1">
    <citation type="submission" date="2016-11" db="EMBL/GenBank/DDBJ databases">
        <authorList>
            <person name="Guldener U."/>
        </authorList>
    </citation>
    <scope>NUCLEOTIDE SEQUENCE [LARGE SCALE GENOMIC DNA]</scope>
</reference>
<evidence type="ECO:0000256" key="1">
    <source>
        <dbReference type="ARBA" id="ARBA00004308"/>
    </source>
</evidence>
<dbReference type="VEuPathDB" id="FungiDB:HGUI_01759"/>
<dbReference type="GO" id="GO:0012505">
    <property type="term" value="C:endomembrane system"/>
    <property type="evidence" value="ECO:0007669"/>
    <property type="project" value="UniProtKB-SubCell"/>
</dbReference>
<evidence type="ECO:0000256" key="3">
    <source>
        <dbReference type="SAM" id="Coils"/>
    </source>
</evidence>
<organism evidence="5 6">
    <name type="scientific">Hanseniaspora guilliermondii</name>
    <dbReference type="NCBI Taxonomy" id="56406"/>
    <lineage>
        <taxon>Eukaryota</taxon>
        <taxon>Fungi</taxon>
        <taxon>Dikarya</taxon>
        <taxon>Ascomycota</taxon>
        <taxon>Saccharomycotina</taxon>
        <taxon>Saccharomycetes</taxon>
        <taxon>Saccharomycodales</taxon>
        <taxon>Saccharomycodaceae</taxon>
        <taxon>Hanseniaspora</taxon>
    </lineage>
</organism>
<feature type="compositionally biased region" description="Acidic residues" evidence="4">
    <location>
        <begin position="198"/>
        <end position="209"/>
    </location>
</feature>
<keyword evidence="3" id="KW-0175">Coiled coil</keyword>
<dbReference type="Proteomes" id="UP000183365">
    <property type="component" value="Unassembled WGS sequence"/>
</dbReference>
<dbReference type="Gene3D" id="1.20.5.420">
    <property type="entry name" value="Immunoglobulin FC, subunit C"/>
    <property type="match status" value="1"/>
</dbReference>